<keyword evidence="3" id="KW-1185">Reference proteome</keyword>
<proteinExistence type="predicted"/>
<dbReference type="Proteomes" id="UP000010482">
    <property type="component" value="Chromosome"/>
</dbReference>
<keyword evidence="1" id="KW-0732">Signal</keyword>
<accession>K9YQG2</accession>
<dbReference type="HOGENOM" id="CLU_1746612_0_0_3"/>
<gene>
    <name evidence="2" type="ORF">Dacsa_0332</name>
</gene>
<evidence type="ECO:0000313" key="2">
    <source>
        <dbReference type="EMBL" id="AFZ49134.1"/>
    </source>
</evidence>
<organism evidence="2 3">
    <name type="scientific">Dactylococcopsis salina (strain PCC 8305)</name>
    <name type="common">Myxobactron salinum</name>
    <dbReference type="NCBI Taxonomy" id="13035"/>
    <lineage>
        <taxon>Bacteria</taxon>
        <taxon>Bacillati</taxon>
        <taxon>Cyanobacteriota</taxon>
        <taxon>Cyanophyceae</taxon>
        <taxon>Nodosilineales</taxon>
        <taxon>Cymatolegaceae</taxon>
        <taxon>Dactylococcopsis</taxon>
    </lineage>
</organism>
<dbReference type="EMBL" id="CP003944">
    <property type="protein sequence ID" value="AFZ49134.1"/>
    <property type="molecule type" value="Genomic_DNA"/>
</dbReference>
<dbReference type="STRING" id="13035.Dacsa_0332"/>
<reference evidence="2" key="1">
    <citation type="submission" date="2012-04" db="EMBL/GenBank/DDBJ databases">
        <title>Finished genome of Dactylococcopsis salina PCC 8305.</title>
        <authorList>
            <consortium name="US DOE Joint Genome Institute"/>
            <person name="Gugger M."/>
            <person name="Coursin T."/>
            <person name="Rippka R."/>
            <person name="Tandeau De Marsac N."/>
            <person name="Huntemann M."/>
            <person name="Wei C.-L."/>
            <person name="Han J."/>
            <person name="Detter J.C."/>
            <person name="Han C."/>
            <person name="Tapia R."/>
            <person name="Daligault H."/>
            <person name="Chen A."/>
            <person name="Krypides N."/>
            <person name="Mavromatis K."/>
            <person name="Markowitz V."/>
            <person name="Szeto E."/>
            <person name="Ivanova N."/>
            <person name="Ovchinnikova G."/>
            <person name="Pagani I."/>
            <person name="Pati A."/>
            <person name="Goodwin L."/>
            <person name="Peters L."/>
            <person name="Pitluck S."/>
            <person name="Woyke T."/>
            <person name="Kerfeld C."/>
        </authorList>
    </citation>
    <scope>NUCLEOTIDE SEQUENCE [LARGE SCALE GENOMIC DNA]</scope>
    <source>
        <strain evidence="2">PCC 8305</strain>
    </source>
</reference>
<dbReference type="KEGG" id="dsl:Dacsa_0332"/>
<evidence type="ECO:0000256" key="1">
    <source>
        <dbReference type="SAM" id="SignalP"/>
    </source>
</evidence>
<dbReference type="AlphaFoldDB" id="K9YQG2"/>
<evidence type="ECO:0000313" key="3">
    <source>
        <dbReference type="Proteomes" id="UP000010482"/>
    </source>
</evidence>
<feature type="chain" id="PRO_5003938870" evidence="1">
    <location>
        <begin position="34"/>
        <end position="149"/>
    </location>
</feature>
<name>K9YQG2_DACS8</name>
<feature type="signal peptide" evidence="1">
    <location>
        <begin position="1"/>
        <end position="33"/>
    </location>
</feature>
<sequence length="149" mass="15722">MFTKGINRKKMPILLGTTIALLATLGLTQEAKAQQQPVRSNIAPRPVRSNLVPTTNIRSNLLAPSVQDALNSLANDLDTTVDELLSNQQIAEIALSPSGAEVLNSLQEADGITGTEGNFTVDSNVPVATVETPQSVSVGTTLDILDSEE</sequence>
<protein>
    <submittedName>
        <fullName evidence="2">Uncharacterized protein</fullName>
    </submittedName>
</protein>